<keyword evidence="3" id="KW-1185">Reference proteome</keyword>
<evidence type="ECO:0000313" key="2">
    <source>
        <dbReference type="EMBL" id="CAG2228408.1"/>
    </source>
</evidence>
<evidence type="ECO:0000313" key="3">
    <source>
        <dbReference type="Proteomes" id="UP000683360"/>
    </source>
</evidence>
<feature type="region of interest" description="Disordered" evidence="1">
    <location>
        <begin position="145"/>
        <end position="186"/>
    </location>
</feature>
<feature type="compositionally biased region" description="Polar residues" evidence="1">
    <location>
        <begin position="151"/>
        <end position="174"/>
    </location>
</feature>
<comment type="caution">
    <text evidence="2">The sequence shown here is derived from an EMBL/GenBank/DDBJ whole genome shotgun (WGS) entry which is preliminary data.</text>
</comment>
<dbReference type="AlphaFoldDB" id="A0A8S3TH27"/>
<organism evidence="2 3">
    <name type="scientific">Mytilus edulis</name>
    <name type="common">Blue mussel</name>
    <dbReference type="NCBI Taxonomy" id="6550"/>
    <lineage>
        <taxon>Eukaryota</taxon>
        <taxon>Metazoa</taxon>
        <taxon>Spiralia</taxon>
        <taxon>Lophotrochozoa</taxon>
        <taxon>Mollusca</taxon>
        <taxon>Bivalvia</taxon>
        <taxon>Autobranchia</taxon>
        <taxon>Pteriomorphia</taxon>
        <taxon>Mytilida</taxon>
        <taxon>Mytiloidea</taxon>
        <taxon>Mytilidae</taxon>
        <taxon>Mytilinae</taxon>
        <taxon>Mytilus</taxon>
    </lineage>
</organism>
<gene>
    <name evidence="2" type="ORF">MEDL_41376</name>
</gene>
<accession>A0A8S3TH27</accession>
<evidence type="ECO:0000256" key="1">
    <source>
        <dbReference type="SAM" id="MobiDB-lite"/>
    </source>
</evidence>
<dbReference type="EMBL" id="CAJPWZ010001995">
    <property type="protein sequence ID" value="CAG2228408.1"/>
    <property type="molecule type" value="Genomic_DNA"/>
</dbReference>
<sequence length="194" mass="21607">MQAPSDRFAKDVTDEEISNLGLSDLRLDNKDIKYYARGPRCIVDFYETYLKAIGSGVFYRKPLISDVQDKHRNGKSALGVNKLNGLMREMCEKGGLMIVFAMQIFAGAIEMYKWLNTEEPVAVVNDTNADIHDTNDENYDTKAEHLDTKTENLPSTSGGTTDTVVKPNTQNNNKAEPKTNKSNGFGGMKKGFLL</sequence>
<dbReference type="Proteomes" id="UP000683360">
    <property type="component" value="Unassembled WGS sequence"/>
</dbReference>
<protein>
    <submittedName>
        <fullName evidence="2">Uncharacterized protein</fullName>
    </submittedName>
</protein>
<proteinExistence type="predicted"/>
<name>A0A8S3TH27_MYTED</name>
<dbReference type="OrthoDB" id="10634241at2759"/>
<reference evidence="2" key="1">
    <citation type="submission" date="2021-03" db="EMBL/GenBank/DDBJ databases">
        <authorList>
            <person name="Bekaert M."/>
        </authorList>
    </citation>
    <scope>NUCLEOTIDE SEQUENCE</scope>
</reference>